<dbReference type="InterPro" id="IPR011992">
    <property type="entry name" value="EF-hand-dom_pair"/>
</dbReference>
<dbReference type="PROSITE" id="PS00018">
    <property type="entry name" value="EF_HAND_1"/>
    <property type="match status" value="1"/>
</dbReference>
<evidence type="ECO:0000256" key="3">
    <source>
        <dbReference type="ARBA" id="ARBA00022837"/>
    </source>
</evidence>
<reference evidence="8" key="1">
    <citation type="submission" date="2022-02" db="EMBL/GenBank/DDBJ databases">
        <authorList>
            <person name="Giguere J D."/>
        </authorList>
    </citation>
    <scope>NUCLEOTIDE SEQUENCE</scope>
    <source>
        <strain evidence="8">CCAP 1055/1</strain>
    </source>
</reference>
<dbReference type="InterPro" id="IPR018247">
    <property type="entry name" value="EF_Hand_1_Ca_BS"/>
</dbReference>
<proteinExistence type="predicted"/>
<accession>A0A8J9TFE0</accession>
<feature type="transmembrane region" description="Helical" evidence="6">
    <location>
        <begin position="43"/>
        <end position="65"/>
    </location>
</feature>
<dbReference type="GO" id="GO:0016192">
    <property type="term" value="P:vesicle-mediated transport"/>
    <property type="evidence" value="ECO:0007669"/>
    <property type="project" value="TreeGrafter"/>
</dbReference>
<evidence type="ECO:0000256" key="6">
    <source>
        <dbReference type="SAM" id="Phobius"/>
    </source>
</evidence>
<feature type="transmembrane region" description="Helical" evidence="6">
    <location>
        <begin position="71"/>
        <end position="92"/>
    </location>
</feature>
<keyword evidence="2 6" id="KW-0812">Transmembrane</keyword>
<dbReference type="Gene3D" id="1.10.238.10">
    <property type="entry name" value="EF-hand"/>
    <property type="match status" value="1"/>
</dbReference>
<dbReference type="OMA" id="PSIAHIN"/>
<keyword evidence="3" id="KW-0106">Calcium</keyword>
<evidence type="ECO:0000256" key="2">
    <source>
        <dbReference type="ARBA" id="ARBA00022692"/>
    </source>
</evidence>
<evidence type="ECO:0000313" key="8">
    <source>
        <dbReference type="EMBL" id="CAG9278862.1"/>
    </source>
</evidence>
<feature type="transmembrane region" description="Helical" evidence="6">
    <location>
        <begin position="139"/>
        <end position="160"/>
    </location>
</feature>
<dbReference type="EMBL" id="OU594951">
    <property type="protein sequence ID" value="CAG9278862.1"/>
    <property type="molecule type" value="Genomic_DNA"/>
</dbReference>
<keyword evidence="5 6" id="KW-0472">Membrane</keyword>
<dbReference type="GO" id="GO:0000139">
    <property type="term" value="C:Golgi membrane"/>
    <property type="evidence" value="ECO:0007669"/>
    <property type="project" value="TreeGrafter"/>
</dbReference>
<sequence>MTTSQEDEPLLNPQIAAAAAVSGAGFINSSTEKIKKARAEGPLTFRTLGFLGGLAMIISNGLAILDRFFSFNFAGAMIAFYGVLFGVIITMLEAPGPCSQRLQGGIRFYAKFLDFTWGRGALYFFVGTLQVSNWNMLDWAVGGFMIFVGVTAIGVGIAAARDLRLLKFAIQNENHLKEKWNQHDADGNGTLDAKELTAFVADAGVDMSRNEIAATFLALDKNFDEKIAYEEFFSWWTAAGTYGAGTSMSV</sequence>
<gene>
    <name evidence="8" type="ORF">PTTT1_LOCUS8239</name>
</gene>
<dbReference type="InterPro" id="IPR013714">
    <property type="entry name" value="Golgi_TVP15"/>
</dbReference>
<dbReference type="PROSITE" id="PS50222">
    <property type="entry name" value="EF_HAND_2"/>
    <property type="match status" value="1"/>
</dbReference>
<evidence type="ECO:0000259" key="7">
    <source>
        <dbReference type="PROSITE" id="PS50222"/>
    </source>
</evidence>
<protein>
    <recommendedName>
        <fullName evidence="7">EF-hand domain-containing protein</fullName>
    </recommendedName>
</protein>
<evidence type="ECO:0000256" key="1">
    <source>
        <dbReference type="ARBA" id="ARBA00004141"/>
    </source>
</evidence>
<dbReference type="InterPro" id="IPR002048">
    <property type="entry name" value="EF_hand_dom"/>
</dbReference>
<evidence type="ECO:0000256" key="5">
    <source>
        <dbReference type="ARBA" id="ARBA00023136"/>
    </source>
</evidence>
<feature type="domain" description="EF-hand" evidence="7">
    <location>
        <begin position="171"/>
        <end position="206"/>
    </location>
</feature>
<dbReference type="SUPFAM" id="SSF47473">
    <property type="entry name" value="EF-hand"/>
    <property type="match status" value="1"/>
</dbReference>
<dbReference type="Pfam" id="PF08507">
    <property type="entry name" value="COPI_assoc"/>
    <property type="match status" value="1"/>
</dbReference>
<keyword evidence="4 6" id="KW-1133">Transmembrane helix</keyword>
<dbReference type="Pfam" id="PF13499">
    <property type="entry name" value="EF-hand_7"/>
    <property type="match status" value="1"/>
</dbReference>
<dbReference type="PANTHER" id="PTHR28128:SF1">
    <property type="entry name" value="GOLGI APPARATUS MEMBRANE PROTEIN TVP15"/>
    <property type="match status" value="1"/>
</dbReference>
<dbReference type="CDD" id="cd00051">
    <property type="entry name" value="EFh"/>
    <property type="match status" value="1"/>
</dbReference>
<organism evidence="8">
    <name type="scientific">Phaeodactylum tricornutum</name>
    <name type="common">Diatom</name>
    <dbReference type="NCBI Taxonomy" id="2850"/>
    <lineage>
        <taxon>Eukaryota</taxon>
        <taxon>Sar</taxon>
        <taxon>Stramenopiles</taxon>
        <taxon>Ochrophyta</taxon>
        <taxon>Bacillariophyta</taxon>
        <taxon>Bacillariophyceae</taxon>
        <taxon>Bacillariophycidae</taxon>
        <taxon>Naviculales</taxon>
        <taxon>Phaeodactylaceae</taxon>
        <taxon>Phaeodactylum</taxon>
    </lineage>
</organism>
<dbReference type="GO" id="GO:0005509">
    <property type="term" value="F:calcium ion binding"/>
    <property type="evidence" value="ECO:0007669"/>
    <property type="project" value="InterPro"/>
</dbReference>
<dbReference type="PANTHER" id="PTHR28128">
    <property type="entry name" value="GOLGI APPARATUS MEMBRANE PROTEIN TVP15"/>
    <property type="match status" value="1"/>
</dbReference>
<dbReference type="SMART" id="SM00054">
    <property type="entry name" value="EFh"/>
    <property type="match status" value="2"/>
</dbReference>
<comment type="subcellular location">
    <subcellularLocation>
        <location evidence="1">Membrane</location>
        <topology evidence="1">Multi-pass membrane protein</topology>
    </subcellularLocation>
</comment>
<name>A0A8J9TFE0_PHATR</name>
<dbReference type="Proteomes" id="UP000836788">
    <property type="component" value="Chromosome 10"/>
</dbReference>
<dbReference type="AlphaFoldDB" id="A0A8J9TFE0"/>
<evidence type="ECO:0000256" key="4">
    <source>
        <dbReference type="ARBA" id="ARBA00022989"/>
    </source>
</evidence>